<dbReference type="Bgee" id="ENSRNOG00000015294">
    <property type="expression patterns" value="Expressed in quadriceps femoris and 20 other cell types or tissues"/>
</dbReference>
<dbReference type="PANTHER" id="PTHR28586:SF1">
    <property type="entry name" value="PROTEIN PAXX"/>
    <property type="match status" value="1"/>
</dbReference>
<reference evidence="5" key="1">
    <citation type="journal article" date="2012" name="Nat. Commun.">
        <title>Quantitative maps of protein phosphorylation sites across 14 different rat organs and tissues.</title>
        <authorList>
            <person name="Lundby A."/>
            <person name="Secher A."/>
            <person name="Lage K."/>
            <person name="Nordsborg N.B."/>
            <person name="Dmytriyev A."/>
            <person name="Lundby C."/>
            <person name="Olsen J.V."/>
        </authorList>
    </citation>
    <scope>IDENTIFICATION BY MASS SPECTROMETRY [LARGE SCALE ANALYSIS]</scope>
</reference>
<dbReference type="Ensembl" id="ENSRNOT00000020806.9">
    <property type="protein sequence ID" value="ENSRNOP00000020806.7"/>
    <property type="gene ID" value="ENSRNOG00000015294.9"/>
</dbReference>
<sequence length="225" mass="24239">TPEVPPLNGRLSLRVTEFILLRRRPEPVSGLALAARPPCCHGSSALVAAALHSAAGLRLSPLGVLLRAGEWWRLGPRRFQPLKARFGLSGTEDIHSRFRAACQQQAVTVRLQEDRALMTLSGDTSALAFDLSKVPSPEAAPRLQALTLSLAEHVCNLERRLAATEETAISPRKSTQPAGTQFLPELDHQRGSSGSGVRRRCPGESLVNPGFKSKKPAGGVDFDET</sequence>
<dbReference type="AlphaFoldDB" id="A0A0G2QC22"/>
<organism evidence="2 3">
    <name type="scientific">Rattus norvegicus</name>
    <name type="common">Rat</name>
    <dbReference type="NCBI Taxonomy" id="10116"/>
    <lineage>
        <taxon>Eukaryota</taxon>
        <taxon>Metazoa</taxon>
        <taxon>Chordata</taxon>
        <taxon>Craniata</taxon>
        <taxon>Vertebrata</taxon>
        <taxon>Euteleostomi</taxon>
        <taxon>Mammalia</taxon>
        <taxon>Eutheria</taxon>
        <taxon>Euarchontoglires</taxon>
        <taxon>Glires</taxon>
        <taxon>Rodentia</taxon>
        <taxon>Myomorpha</taxon>
        <taxon>Muroidea</taxon>
        <taxon>Muridae</taxon>
        <taxon>Murinae</taxon>
        <taxon>Rattus</taxon>
    </lineage>
</organism>
<dbReference type="GO" id="GO:0070182">
    <property type="term" value="F:DNA polymerase binding"/>
    <property type="evidence" value="ECO:0007669"/>
    <property type="project" value="Ensembl"/>
</dbReference>
<accession>A0A0G2QC22</accession>
<reference evidence="2" key="4">
    <citation type="submission" date="2025-09" db="UniProtKB">
        <authorList>
            <consortium name="Ensembl"/>
        </authorList>
    </citation>
    <scope>IDENTIFICATION</scope>
    <source>
        <strain evidence="2">Brown Norway</strain>
    </source>
</reference>
<dbReference type="InParanoid" id="A0A0G2QC22"/>
<dbReference type="GO" id="GO:0035861">
    <property type="term" value="C:site of double-strand break"/>
    <property type="evidence" value="ECO:0007669"/>
    <property type="project" value="Ensembl"/>
</dbReference>
<proteinExistence type="evidence at protein level"/>
<dbReference type="VEuPathDB" id="HostDB:ENSRNOG00000015294"/>
<dbReference type="eggNOG" id="ENOG502S6IF">
    <property type="taxonomic scope" value="Eukaryota"/>
</dbReference>
<dbReference type="Pfam" id="PF15384">
    <property type="entry name" value="PAXX"/>
    <property type="match status" value="1"/>
</dbReference>
<evidence type="ECO:0000256" key="1">
    <source>
        <dbReference type="SAM" id="MobiDB-lite"/>
    </source>
</evidence>
<dbReference type="GO" id="GO:0070419">
    <property type="term" value="C:nonhomologous end joining complex"/>
    <property type="evidence" value="ECO:0007669"/>
    <property type="project" value="Ensembl"/>
</dbReference>
<dbReference type="GeneTree" id="ENSGT00390000000543"/>
<evidence type="ECO:0000313" key="2">
    <source>
        <dbReference type="Ensembl" id="ENSRNOP00000020806.7"/>
    </source>
</evidence>
<dbReference type="RGD" id="1306215">
    <property type="gene designation" value="Paxx"/>
</dbReference>
<dbReference type="GO" id="GO:0005654">
    <property type="term" value="C:nucleoplasm"/>
    <property type="evidence" value="ECO:0007669"/>
    <property type="project" value="Ensembl"/>
</dbReference>
<dbReference type="GO" id="GO:0060090">
    <property type="term" value="F:molecular adaptor activity"/>
    <property type="evidence" value="ECO:0007669"/>
    <property type="project" value="Ensembl"/>
</dbReference>
<feature type="region of interest" description="Disordered" evidence="1">
    <location>
        <begin position="166"/>
        <end position="225"/>
    </location>
</feature>
<dbReference type="PaxDb" id="10116-ENSRNOP00000020806"/>
<protein>
    <submittedName>
        <fullName evidence="2">PAXX, non-homologous end joining factor</fullName>
    </submittedName>
</protein>
<dbReference type="GO" id="GO:0043564">
    <property type="term" value="C:Ku70:Ku80 complex"/>
    <property type="evidence" value="ECO:0007669"/>
    <property type="project" value="Ensembl"/>
</dbReference>
<dbReference type="InterPro" id="IPR027873">
    <property type="entry name" value="PAXX"/>
</dbReference>
<dbReference type="STRING" id="10116.ENSRNOP00000020806"/>
<dbReference type="PANTHER" id="PTHR28586">
    <property type="entry name" value="PROTEIN PAXX"/>
    <property type="match status" value="1"/>
</dbReference>
<reference evidence="2" key="2">
    <citation type="submission" date="2024-01" db="EMBL/GenBank/DDBJ databases">
        <title>GRCr8: a new rat reference genome assembly contstructed from accurate long reads and long range scaffolding.</title>
        <authorList>
            <person name="Doris P.A."/>
            <person name="Kalbfleisch T."/>
            <person name="Li K."/>
            <person name="Howe K."/>
            <person name="Wood J."/>
        </authorList>
    </citation>
    <scope>NUCLEOTIDE SEQUENCE [LARGE SCALE GENOMIC DNA]</scope>
    <source>
        <strain evidence="2">Brown Norway</strain>
    </source>
</reference>
<evidence type="ECO:0007829" key="5">
    <source>
        <dbReference type="PubMed" id="22673903"/>
    </source>
</evidence>
<name>A0A0G2QC22_RAT</name>
<dbReference type="AGR" id="RGD:1306215"/>
<evidence type="ECO:0000313" key="4">
    <source>
        <dbReference type="RGD" id="1306215"/>
    </source>
</evidence>
<dbReference type="GO" id="GO:0006303">
    <property type="term" value="P:double-strand break repair via nonhomologous end joining"/>
    <property type="evidence" value="ECO:0007669"/>
    <property type="project" value="Ensembl"/>
</dbReference>
<evidence type="ECO:0000313" key="3">
    <source>
        <dbReference type="Proteomes" id="UP000002494"/>
    </source>
</evidence>
<dbReference type="jPOST" id="A0A0G2QC22"/>
<keyword evidence="3" id="KW-1185">Reference proteome</keyword>
<gene>
    <name evidence="2 4" type="primary">Paxx</name>
    <name evidence="4" type="synonym">RGD1306215</name>
</gene>
<dbReference type="Proteomes" id="UP000002494">
    <property type="component" value="Chromosome 3"/>
</dbReference>
<dbReference type="GO" id="GO:0042803">
    <property type="term" value="F:protein homodimerization activity"/>
    <property type="evidence" value="ECO:0007669"/>
    <property type="project" value="Ensembl"/>
</dbReference>
<dbReference type="OMA" id="WPRCHGA"/>
<reference evidence="2" key="3">
    <citation type="submission" date="2025-08" db="UniProtKB">
        <authorList>
            <consortium name="Ensembl"/>
        </authorList>
    </citation>
    <scope>IDENTIFICATION</scope>
    <source>
        <strain evidence="2">Brown Norway</strain>
    </source>
</reference>